<dbReference type="AlphaFoldDB" id="A0A0B8NUR9"/>
<dbReference type="EMBL" id="BBRZ01000004">
    <property type="protein sequence ID" value="GAM54479.1"/>
    <property type="molecule type" value="Genomic_DNA"/>
</dbReference>
<sequence>MKLEPQGEGFQVNAQDLSLSTNQQKWPDINFALQWAPEKWSVNANKLQLERLAPILDLLPDMQETDAW</sequence>
<name>A0A0B8NUR9_9VIBR</name>
<evidence type="ECO:0000313" key="2">
    <source>
        <dbReference type="EMBL" id="GAM54479.1"/>
    </source>
</evidence>
<gene>
    <name evidence="2" type="ORF">JCM19231_4657</name>
</gene>
<keyword evidence="3" id="KW-1185">Reference proteome</keyword>
<evidence type="ECO:0000313" key="3">
    <source>
        <dbReference type="Proteomes" id="UP000031671"/>
    </source>
</evidence>
<comment type="caution">
    <text evidence="2">The sequence shown here is derived from an EMBL/GenBank/DDBJ whole genome shotgun (WGS) entry which is preliminary data.</text>
</comment>
<dbReference type="InterPro" id="IPR025263">
    <property type="entry name" value="YhdP_central"/>
</dbReference>
<organism evidence="2 3">
    <name type="scientific">Vibrio ishigakensis</name>
    <dbReference type="NCBI Taxonomy" id="1481914"/>
    <lineage>
        <taxon>Bacteria</taxon>
        <taxon>Pseudomonadati</taxon>
        <taxon>Pseudomonadota</taxon>
        <taxon>Gammaproteobacteria</taxon>
        <taxon>Vibrionales</taxon>
        <taxon>Vibrionaceae</taxon>
        <taxon>Vibrio</taxon>
    </lineage>
</organism>
<proteinExistence type="predicted"/>
<accession>A0A0B8NUR9</accession>
<reference evidence="2 3" key="2">
    <citation type="submission" date="2015-01" db="EMBL/GenBank/DDBJ databases">
        <authorList>
            <consortium name="NBRP consortium"/>
            <person name="Sawabe T."/>
            <person name="Meirelles P."/>
            <person name="Feng G."/>
            <person name="Sayaka M."/>
            <person name="Hattori M."/>
            <person name="Ohkuma M."/>
        </authorList>
    </citation>
    <scope>NUCLEOTIDE SEQUENCE [LARGE SCALE GENOMIC DNA]</scope>
    <source>
        <strain evidence="3">JCM 19231</strain>
    </source>
</reference>
<evidence type="ECO:0000259" key="1">
    <source>
        <dbReference type="Pfam" id="PF13116"/>
    </source>
</evidence>
<reference evidence="2 3" key="1">
    <citation type="submission" date="2015-01" db="EMBL/GenBank/DDBJ databases">
        <title>Vibrio sp. C1 JCM 19231 whole genome shotgun sequence.</title>
        <authorList>
            <person name="Sawabe T."/>
            <person name="Meirelles P."/>
            <person name="Feng G."/>
            <person name="Sayaka M."/>
            <person name="Hattori M."/>
            <person name="Ohkuma M."/>
        </authorList>
    </citation>
    <scope>NUCLEOTIDE SEQUENCE [LARGE SCALE GENOMIC DNA]</scope>
    <source>
        <strain evidence="3">JCM 19231</strain>
    </source>
</reference>
<protein>
    <submittedName>
        <fullName evidence="2">Possible exported protein</fullName>
    </submittedName>
</protein>
<feature type="domain" description="YhdP central" evidence="1">
    <location>
        <begin position="2"/>
        <end position="64"/>
    </location>
</feature>
<dbReference type="Proteomes" id="UP000031671">
    <property type="component" value="Unassembled WGS sequence"/>
</dbReference>
<dbReference type="Pfam" id="PF13116">
    <property type="entry name" value="YhdP"/>
    <property type="match status" value="1"/>
</dbReference>